<keyword evidence="3 6" id="KW-1133">Transmembrane helix</keyword>
<feature type="transmembrane region" description="Helical" evidence="6">
    <location>
        <begin position="99"/>
        <end position="122"/>
    </location>
</feature>
<dbReference type="InterPro" id="IPR000276">
    <property type="entry name" value="GPCR_Rhodpsn"/>
</dbReference>
<keyword evidence="5" id="KW-0297">G-protein coupled receptor</keyword>
<protein>
    <submittedName>
        <fullName evidence="9">Substance-K receptor-like</fullName>
    </submittedName>
</protein>
<evidence type="ECO:0000256" key="6">
    <source>
        <dbReference type="SAM" id="Phobius"/>
    </source>
</evidence>
<evidence type="ECO:0000259" key="7">
    <source>
        <dbReference type="PROSITE" id="PS50262"/>
    </source>
</evidence>
<dbReference type="PRINTS" id="PR00237">
    <property type="entry name" value="GPCRRHODOPSN"/>
</dbReference>
<comment type="subcellular location">
    <subcellularLocation>
        <location evidence="1">Membrane</location>
    </subcellularLocation>
</comment>
<keyword evidence="4 6" id="KW-0472">Membrane</keyword>
<accession>A0ABM0LTU3</accession>
<evidence type="ECO:0000256" key="1">
    <source>
        <dbReference type="ARBA" id="ARBA00004370"/>
    </source>
</evidence>
<dbReference type="PANTHER" id="PTHR45698">
    <property type="entry name" value="TRACE AMINE-ASSOCIATED RECEPTOR 19N-RELATED"/>
    <property type="match status" value="1"/>
</dbReference>
<dbReference type="SUPFAM" id="SSF81321">
    <property type="entry name" value="Family A G protein-coupled receptor-like"/>
    <property type="match status" value="1"/>
</dbReference>
<dbReference type="CDD" id="cd00637">
    <property type="entry name" value="7tm_classA_rhodopsin-like"/>
    <property type="match status" value="1"/>
</dbReference>
<dbReference type="PROSITE" id="PS50262">
    <property type="entry name" value="G_PROTEIN_RECEP_F1_2"/>
    <property type="match status" value="1"/>
</dbReference>
<feature type="transmembrane region" description="Helical" evidence="6">
    <location>
        <begin position="278"/>
        <end position="299"/>
    </location>
</feature>
<evidence type="ECO:0000256" key="3">
    <source>
        <dbReference type="ARBA" id="ARBA00022989"/>
    </source>
</evidence>
<gene>
    <name evidence="9" type="primary">LOC102804492</name>
</gene>
<dbReference type="Proteomes" id="UP000694865">
    <property type="component" value="Unplaced"/>
</dbReference>
<feature type="transmembrane region" description="Helical" evidence="6">
    <location>
        <begin position="243"/>
        <end position="266"/>
    </location>
</feature>
<dbReference type="Pfam" id="PF00001">
    <property type="entry name" value="7tm_1"/>
    <property type="match status" value="1"/>
</dbReference>
<dbReference type="GeneID" id="102804492"/>
<proteinExistence type="inferred from homology"/>
<comment type="similarity">
    <text evidence="5">Belongs to the G-protein coupled receptor 1 family.</text>
</comment>
<evidence type="ECO:0000313" key="8">
    <source>
        <dbReference type="Proteomes" id="UP000694865"/>
    </source>
</evidence>
<name>A0ABM0LTU3_SACKO</name>
<reference evidence="9" key="1">
    <citation type="submission" date="2025-08" db="UniProtKB">
        <authorList>
            <consortium name="RefSeq"/>
        </authorList>
    </citation>
    <scope>IDENTIFICATION</scope>
    <source>
        <tissue evidence="9">Testes</tissue>
    </source>
</reference>
<feature type="transmembrane region" description="Helical" evidence="6">
    <location>
        <begin position="143"/>
        <end position="167"/>
    </location>
</feature>
<evidence type="ECO:0000313" key="9">
    <source>
        <dbReference type="RefSeq" id="XP_006811184.1"/>
    </source>
</evidence>
<dbReference type="InterPro" id="IPR017452">
    <property type="entry name" value="GPCR_Rhodpsn_7TM"/>
</dbReference>
<dbReference type="PANTHER" id="PTHR45698:SF1">
    <property type="entry name" value="TRACE AMINE-ASSOCIATED RECEPTOR 13C-LIKE"/>
    <property type="match status" value="1"/>
</dbReference>
<organism evidence="8 9">
    <name type="scientific">Saccoglossus kowalevskii</name>
    <name type="common">Acorn worm</name>
    <dbReference type="NCBI Taxonomy" id="10224"/>
    <lineage>
        <taxon>Eukaryota</taxon>
        <taxon>Metazoa</taxon>
        <taxon>Hemichordata</taxon>
        <taxon>Enteropneusta</taxon>
        <taxon>Harrimaniidae</taxon>
        <taxon>Saccoglossus</taxon>
    </lineage>
</organism>
<evidence type="ECO:0000256" key="5">
    <source>
        <dbReference type="RuleBase" id="RU000688"/>
    </source>
</evidence>
<dbReference type="PROSITE" id="PS00237">
    <property type="entry name" value="G_PROTEIN_RECEP_F1_1"/>
    <property type="match status" value="1"/>
</dbReference>
<feature type="transmembrane region" description="Helical" evidence="6">
    <location>
        <begin position="187"/>
        <end position="206"/>
    </location>
</feature>
<keyword evidence="2 5" id="KW-0812">Transmembrane</keyword>
<dbReference type="Gene3D" id="1.20.1070.10">
    <property type="entry name" value="Rhodopsin 7-helix transmembrane proteins"/>
    <property type="match status" value="1"/>
</dbReference>
<keyword evidence="5" id="KW-0675">Receptor</keyword>
<feature type="transmembrane region" description="Helical" evidence="6">
    <location>
        <begin position="27"/>
        <end position="48"/>
    </location>
</feature>
<keyword evidence="8" id="KW-1185">Reference proteome</keyword>
<evidence type="ECO:0000256" key="2">
    <source>
        <dbReference type="ARBA" id="ARBA00022692"/>
    </source>
</evidence>
<feature type="transmembrane region" description="Helical" evidence="6">
    <location>
        <begin position="60"/>
        <end position="79"/>
    </location>
</feature>
<feature type="domain" description="G-protein coupled receptors family 1 profile" evidence="7">
    <location>
        <begin position="39"/>
        <end position="297"/>
    </location>
</feature>
<keyword evidence="5" id="KW-0807">Transducer</keyword>
<evidence type="ECO:0000256" key="4">
    <source>
        <dbReference type="ARBA" id="ARBA00023136"/>
    </source>
</evidence>
<sequence length="333" mass="37738">MAFNVTSNTTLNQEVTGSTVTWDVVDASLIAFGVIGILGNATVCLVFLGLRRLRKIVTNYFIISLAMADLMASLTLVSQRALLMLPVPPGVGGILFCKFIYSEVFFWISVAASTFNLVGVTLERYLAIVYPFRYQAYFSAEKAIIIIVLSWSFSLCLQIFSFVIYDYDGEYCTIYWSTATGAAVNCLVWFMCTYIAPLCFMTYAYLRIISSLKRDTSNLQRSTDVNKERDLEMLVARRRVIKMLCIVVVTFFVCWTPSQIMFLASFGFGAPIYQEDAVYRVFTVLAFSNSCINPFIYALRNRQFRDGFLVLFCRKDNKVSPFNSTHAHHSSND</sequence>
<dbReference type="RefSeq" id="XP_006811184.1">
    <property type="nucleotide sequence ID" value="XM_006811121.1"/>
</dbReference>